<organism evidence="2 3">
    <name type="scientific">[Ruminococcus] lactaris</name>
    <dbReference type="NCBI Taxonomy" id="46228"/>
    <lineage>
        <taxon>Bacteria</taxon>
        <taxon>Bacillati</taxon>
        <taxon>Bacillota</taxon>
        <taxon>Clostridia</taxon>
        <taxon>Lachnospirales</taxon>
        <taxon>Lachnospiraceae</taxon>
        <taxon>Mediterraneibacter</taxon>
    </lineage>
</organism>
<proteinExistence type="predicted"/>
<accession>A0A414P710</accession>
<feature type="chain" id="PRO_5038590134" evidence="1">
    <location>
        <begin position="21"/>
        <end position="105"/>
    </location>
</feature>
<reference evidence="2 3" key="1">
    <citation type="submission" date="2018-08" db="EMBL/GenBank/DDBJ databases">
        <title>A genome reference for cultivated species of the human gut microbiota.</title>
        <authorList>
            <person name="Zou Y."/>
            <person name="Xue W."/>
            <person name="Luo G."/>
        </authorList>
    </citation>
    <scope>NUCLEOTIDE SEQUENCE [LARGE SCALE GENOMIC DNA]</scope>
    <source>
        <strain evidence="2 3">AM25-1LB</strain>
    </source>
</reference>
<dbReference type="AlphaFoldDB" id="A0A414P710"/>
<evidence type="ECO:0000313" key="2">
    <source>
        <dbReference type="EMBL" id="RHF61993.1"/>
    </source>
</evidence>
<dbReference type="RefSeq" id="WP_118212678.1">
    <property type="nucleotide sequence ID" value="NZ_DXNI01000040.1"/>
</dbReference>
<dbReference type="Proteomes" id="UP000284902">
    <property type="component" value="Unassembled WGS sequence"/>
</dbReference>
<sequence>MRKRKTGALAVLLVFMMAFANIFGMMPAISVAAQEEKQQEVTVERASELVYGEQYLLVGGTAGKTSGSEDDLYAVVGATTHSGSKAGSVLDKVEVSGLDFSDAEN</sequence>
<protein>
    <submittedName>
        <fullName evidence="2">Uncharacterized protein</fullName>
    </submittedName>
</protein>
<name>A0A414P710_9FIRM</name>
<comment type="caution">
    <text evidence="2">The sequence shown here is derived from an EMBL/GenBank/DDBJ whole genome shotgun (WGS) entry which is preliminary data.</text>
</comment>
<gene>
    <name evidence="2" type="ORF">DW672_04605</name>
</gene>
<evidence type="ECO:0000256" key="1">
    <source>
        <dbReference type="SAM" id="SignalP"/>
    </source>
</evidence>
<keyword evidence="1" id="KW-0732">Signal</keyword>
<dbReference type="EMBL" id="QRHG01000008">
    <property type="protein sequence ID" value="RHF61993.1"/>
    <property type="molecule type" value="Genomic_DNA"/>
</dbReference>
<evidence type="ECO:0000313" key="3">
    <source>
        <dbReference type="Proteomes" id="UP000284902"/>
    </source>
</evidence>
<feature type="signal peptide" evidence="1">
    <location>
        <begin position="1"/>
        <end position="20"/>
    </location>
</feature>